<organism evidence="4 5">
    <name type="scientific">Uncinocarpus reesii (strain UAMH 1704)</name>
    <dbReference type="NCBI Taxonomy" id="336963"/>
    <lineage>
        <taxon>Eukaryota</taxon>
        <taxon>Fungi</taxon>
        <taxon>Dikarya</taxon>
        <taxon>Ascomycota</taxon>
        <taxon>Pezizomycotina</taxon>
        <taxon>Eurotiomycetes</taxon>
        <taxon>Eurotiomycetidae</taxon>
        <taxon>Onygenales</taxon>
        <taxon>Onygenaceae</taxon>
        <taxon>Uncinocarpus</taxon>
    </lineage>
</organism>
<evidence type="ECO:0000259" key="2">
    <source>
        <dbReference type="Pfam" id="PF13409"/>
    </source>
</evidence>
<dbReference type="HOGENOM" id="CLU_011226_4_0_1"/>
<dbReference type="OrthoDB" id="4951845at2759"/>
<evidence type="ECO:0000313" key="4">
    <source>
        <dbReference type="EMBL" id="EEP81383.1"/>
    </source>
</evidence>
<evidence type="ECO:0000259" key="3">
    <source>
        <dbReference type="Pfam" id="PF22041"/>
    </source>
</evidence>
<accession>C4JX75</accession>
<feature type="compositionally biased region" description="Basic residues" evidence="1">
    <location>
        <begin position="11"/>
        <end position="22"/>
    </location>
</feature>
<dbReference type="Gene3D" id="3.40.30.10">
    <property type="entry name" value="Glutaredoxin"/>
    <property type="match status" value="1"/>
</dbReference>
<feature type="domain" description="GST N-terminal" evidence="2">
    <location>
        <begin position="38"/>
        <end position="116"/>
    </location>
</feature>
<dbReference type="InterPro" id="IPR036282">
    <property type="entry name" value="Glutathione-S-Trfase_C_sf"/>
</dbReference>
<feature type="domain" description="Glutathione S-transferase UstS-like C-terminal" evidence="3">
    <location>
        <begin position="139"/>
        <end position="255"/>
    </location>
</feature>
<dbReference type="AlphaFoldDB" id="C4JX75"/>
<dbReference type="SUPFAM" id="SSF47616">
    <property type="entry name" value="GST C-terminal domain-like"/>
    <property type="match status" value="1"/>
</dbReference>
<dbReference type="Pfam" id="PF13409">
    <property type="entry name" value="GST_N_2"/>
    <property type="match status" value="1"/>
</dbReference>
<dbReference type="SUPFAM" id="SSF52833">
    <property type="entry name" value="Thioredoxin-like"/>
    <property type="match status" value="1"/>
</dbReference>
<dbReference type="InterPro" id="IPR004045">
    <property type="entry name" value="Glutathione_S-Trfase_N"/>
</dbReference>
<dbReference type="OMA" id="QFYEVIA"/>
<sequence>MSSSNNLVSARRPKGVKARRKSHLKLTFPKLSGPNRSWSPNTLRTRLVLNYKHIPYTQSYLSYTHISPILRSFNLAPLSNGPVPYTLPAIIHAPSLPSETGHALNDSWPIAQHLERTFPAPEYPSIFPTPASYPLAVAVQKILANVMVKGMSLHIPKVPNILEPSCAEYFHRTRAVRFGKSLPDFAARGPDLERVWADIEAEFETLAAMLRGAQAMQAKTGPFFEGDKLGYADLVVVAWLGWYFRNDRADWERLVKVGKEADEDAAAAENGPILFKPM</sequence>
<dbReference type="InterPro" id="IPR036249">
    <property type="entry name" value="Thioredoxin-like_sf"/>
</dbReference>
<reference evidence="5" key="1">
    <citation type="journal article" date="2009" name="Genome Res.">
        <title>Comparative genomic analyses of the human fungal pathogens Coccidioides and their relatives.</title>
        <authorList>
            <person name="Sharpton T.J."/>
            <person name="Stajich J.E."/>
            <person name="Rounsley S.D."/>
            <person name="Gardner M.J."/>
            <person name="Wortman J.R."/>
            <person name="Jordar V.S."/>
            <person name="Maiti R."/>
            <person name="Kodira C.D."/>
            <person name="Neafsey D.E."/>
            <person name="Zeng Q."/>
            <person name="Hung C.-Y."/>
            <person name="McMahan C."/>
            <person name="Muszewska A."/>
            <person name="Grynberg M."/>
            <person name="Mandel M.A."/>
            <person name="Kellner E.M."/>
            <person name="Barker B.M."/>
            <person name="Galgiani J.N."/>
            <person name="Orbach M.J."/>
            <person name="Kirkland T.N."/>
            <person name="Cole G.T."/>
            <person name="Henn M.R."/>
            <person name="Birren B.W."/>
            <person name="Taylor J.W."/>
        </authorList>
    </citation>
    <scope>NUCLEOTIDE SEQUENCE [LARGE SCALE GENOMIC DNA]</scope>
    <source>
        <strain evidence="5">UAMH 1704</strain>
    </source>
</reference>
<dbReference type="Pfam" id="PF22041">
    <property type="entry name" value="GST_C_7"/>
    <property type="match status" value="1"/>
</dbReference>
<dbReference type="GeneID" id="8441601"/>
<dbReference type="InterPro" id="IPR054416">
    <property type="entry name" value="GST_UstS-like_C"/>
</dbReference>
<dbReference type="RefSeq" id="XP_002583281.1">
    <property type="nucleotide sequence ID" value="XM_002583235.1"/>
</dbReference>
<dbReference type="EMBL" id="CH476618">
    <property type="protein sequence ID" value="EEP81383.1"/>
    <property type="molecule type" value="Genomic_DNA"/>
</dbReference>
<dbReference type="eggNOG" id="ENOG502SAAV">
    <property type="taxonomic scope" value="Eukaryota"/>
</dbReference>
<protein>
    <submittedName>
        <fullName evidence="4">Uncharacterized protein</fullName>
    </submittedName>
</protein>
<dbReference type="Proteomes" id="UP000002058">
    <property type="component" value="Unassembled WGS sequence"/>
</dbReference>
<dbReference type="KEGG" id="ure:UREG_06248"/>
<evidence type="ECO:0000256" key="1">
    <source>
        <dbReference type="SAM" id="MobiDB-lite"/>
    </source>
</evidence>
<feature type="region of interest" description="Disordered" evidence="1">
    <location>
        <begin position="1"/>
        <end position="22"/>
    </location>
</feature>
<gene>
    <name evidence="4" type="ORF">UREG_06248</name>
</gene>
<dbReference type="Gene3D" id="1.20.1050.10">
    <property type="match status" value="1"/>
</dbReference>
<proteinExistence type="predicted"/>
<dbReference type="InParanoid" id="C4JX75"/>
<name>C4JX75_UNCRE</name>
<evidence type="ECO:0000313" key="5">
    <source>
        <dbReference type="Proteomes" id="UP000002058"/>
    </source>
</evidence>
<dbReference type="VEuPathDB" id="FungiDB:UREG_06248"/>
<keyword evidence="5" id="KW-1185">Reference proteome</keyword>